<dbReference type="OrthoDB" id="5430620at2759"/>
<reference evidence="2 3" key="1">
    <citation type="submission" date="2013-03" db="EMBL/GenBank/DDBJ databases">
        <title>The Genome Sequence of Cladophialophora carrionii CBS 160.54.</title>
        <authorList>
            <consortium name="The Broad Institute Genomics Platform"/>
            <person name="Cuomo C."/>
            <person name="de Hoog S."/>
            <person name="Gorbushina A."/>
            <person name="Walker B."/>
            <person name="Young S.K."/>
            <person name="Zeng Q."/>
            <person name="Gargeya S."/>
            <person name="Fitzgerald M."/>
            <person name="Haas B."/>
            <person name="Abouelleil A."/>
            <person name="Allen A.W."/>
            <person name="Alvarado L."/>
            <person name="Arachchi H.M."/>
            <person name="Berlin A.M."/>
            <person name="Chapman S.B."/>
            <person name="Gainer-Dewar J."/>
            <person name="Goldberg J."/>
            <person name="Griggs A."/>
            <person name="Gujja S."/>
            <person name="Hansen M."/>
            <person name="Howarth C."/>
            <person name="Imamovic A."/>
            <person name="Ireland A."/>
            <person name="Larimer J."/>
            <person name="McCowan C."/>
            <person name="Murphy C."/>
            <person name="Pearson M."/>
            <person name="Poon T.W."/>
            <person name="Priest M."/>
            <person name="Roberts A."/>
            <person name="Saif S."/>
            <person name="Shea T."/>
            <person name="Sisk P."/>
            <person name="Sykes S."/>
            <person name="Wortman J."/>
            <person name="Nusbaum C."/>
            <person name="Birren B."/>
        </authorList>
    </citation>
    <scope>NUCLEOTIDE SEQUENCE [LARGE SCALE GENOMIC DNA]</scope>
    <source>
        <strain evidence="2 3">CBS 160.54</strain>
    </source>
</reference>
<dbReference type="EMBL" id="KB822697">
    <property type="protein sequence ID" value="ETI29309.1"/>
    <property type="molecule type" value="Genomic_DNA"/>
</dbReference>
<feature type="signal peptide" evidence="1">
    <location>
        <begin position="1"/>
        <end position="20"/>
    </location>
</feature>
<keyword evidence="1" id="KW-0732">Signal</keyword>
<dbReference type="HOGENOM" id="CLU_1415178_0_0_1"/>
<proteinExistence type="predicted"/>
<name>V9DQY0_9EURO</name>
<accession>V9DQY0</accession>
<dbReference type="VEuPathDB" id="FungiDB:G647_01762"/>
<evidence type="ECO:0000313" key="2">
    <source>
        <dbReference type="EMBL" id="ETI29309.1"/>
    </source>
</evidence>
<dbReference type="RefSeq" id="XP_008723383.1">
    <property type="nucleotide sequence ID" value="XM_008725161.1"/>
</dbReference>
<dbReference type="AlphaFoldDB" id="V9DQY0"/>
<evidence type="ECO:0000313" key="3">
    <source>
        <dbReference type="Proteomes" id="UP000030678"/>
    </source>
</evidence>
<sequence>MVASSLFAGVITLFALGASAAPKAIHARQTTTTTTGTENIGLYLDSDDFDINSLQTLRVSYANTSAYIGQIKYEAYAEPLVIGAFDDGDQNSVSFLSIHQSPTGYQQMYIIADETQPVGFSVPHGSAPQGVTTSGFSFGPEGALLNGGVNNFYACQNAQQAAMNTWQIWWFGAGQPNAVGCKGPIKLVAGDACARS</sequence>
<protein>
    <recommendedName>
        <fullName evidence="4">Cell wall protein PhiA</fullName>
    </recommendedName>
</protein>
<gene>
    <name evidence="2" type="ORF">G647_01762</name>
</gene>
<feature type="chain" id="PRO_5004774782" description="Cell wall protein PhiA" evidence="1">
    <location>
        <begin position="21"/>
        <end position="196"/>
    </location>
</feature>
<evidence type="ECO:0008006" key="4">
    <source>
        <dbReference type="Google" id="ProtNLM"/>
    </source>
</evidence>
<dbReference type="GeneID" id="19980255"/>
<organism evidence="2 3">
    <name type="scientific">Cladophialophora carrionii CBS 160.54</name>
    <dbReference type="NCBI Taxonomy" id="1279043"/>
    <lineage>
        <taxon>Eukaryota</taxon>
        <taxon>Fungi</taxon>
        <taxon>Dikarya</taxon>
        <taxon>Ascomycota</taxon>
        <taxon>Pezizomycotina</taxon>
        <taxon>Eurotiomycetes</taxon>
        <taxon>Chaetothyriomycetidae</taxon>
        <taxon>Chaetothyriales</taxon>
        <taxon>Herpotrichiellaceae</taxon>
        <taxon>Cladophialophora</taxon>
    </lineage>
</organism>
<dbReference type="Proteomes" id="UP000030678">
    <property type="component" value="Unassembled WGS sequence"/>
</dbReference>
<evidence type="ECO:0000256" key="1">
    <source>
        <dbReference type="SAM" id="SignalP"/>
    </source>
</evidence>